<dbReference type="Pfam" id="PF08031">
    <property type="entry name" value="BBE"/>
    <property type="match status" value="1"/>
</dbReference>
<evidence type="ECO:0000256" key="2">
    <source>
        <dbReference type="ARBA" id="ARBA00005466"/>
    </source>
</evidence>
<evidence type="ECO:0000256" key="3">
    <source>
        <dbReference type="ARBA" id="ARBA00022630"/>
    </source>
</evidence>
<dbReference type="STRING" id="1619308.B5808_00585"/>
<name>A0A1X9LFI4_9MICO</name>
<dbReference type="PROSITE" id="PS51387">
    <property type="entry name" value="FAD_PCMH"/>
    <property type="match status" value="1"/>
</dbReference>
<evidence type="ECO:0000313" key="6">
    <source>
        <dbReference type="EMBL" id="ARJ03897.1"/>
    </source>
</evidence>
<reference evidence="6 7" key="1">
    <citation type="submission" date="2017-04" db="EMBL/GenBank/DDBJ databases">
        <authorList>
            <person name="Afonso C.L."/>
            <person name="Miller P.J."/>
            <person name="Scott M.A."/>
            <person name="Spackman E."/>
            <person name="Goraichik I."/>
            <person name="Dimitrov K.M."/>
            <person name="Suarez D.L."/>
            <person name="Swayne D.E."/>
        </authorList>
    </citation>
    <scope>NUCLEOTIDE SEQUENCE [LARGE SCALE GENOMIC DNA]</scope>
    <source>
        <strain evidence="7">XA(T)</strain>
    </source>
</reference>
<sequence length="461" mass="48810">MGSPSISLPQVADLPGRVVVRGDERWGGARASWNRLVTRDPAVIAFCRSTEEVVGAVRWARREGMPFRVRSGRHELEGWSSLDDGLVIDVSEMKSVAIDHAARTATVGAGLLQQEAVSALGAYGLAAPTGVEGSVGLVGATLGGGFGLLTRAFGLASDNLLGVEIVRATADGSAAATRVDAEHDPDLLWALRGAGNGAFGVVTSLTYRVHPLPQAVLMTARWPGLDFLGEVFSAWQSTAPFTDARVTSQLEIHRDGIALIAVSAGGTTAEVHELLQPLLGLGSPEITVQEGPWADLYAGIQVPLEDEPANWRFGSQFVTEPFPDDAIAVVAQFIAEAPTTECNYFTNALRGGMSSSEPAGGSAFAHRGALFYAEPGAGWGDRAGVAAGDPALTEACLSWVDRFGRALEPYVAGAYVNVPNADARDSDHEYWGDGVERLRRIKAAYDPENVFHQPQSIRPAR</sequence>
<dbReference type="Gene3D" id="3.30.465.10">
    <property type="match status" value="1"/>
</dbReference>
<dbReference type="InterPro" id="IPR006094">
    <property type="entry name" value="Oxid_FAD_bind_N"/>
</dbReference>
<keyword evidence="7" id="KW-1185">Reference proteome</keyword>
<protein>
    <submittedName>
        <fullName evidence="6">FAD-binding protein</fullName>
    </submittedName>
</protein>
<dbReference type="PANTHER" id="PTHR42973">
    <property type="entry name" value="BINDING OXIDOREDUCTASE, PUTATIVE (AFU_ORTHOLOGUE AFUA_1G17690)-RELATED"/>
    <property type="match status" value="1"/>
</dbReference>
<organism evidence="6 7">
    <name type="scientific">Cnuibacter physcomitrellae</name>
    <dbReference type="NCBI Taxonomy" id="1619308"/>
    <lineage>
        <taxon>Bacteria</taxon>
        <taxon>Bacillati</taxon>
        <taxon>Actinomycetota</taxon>
        <taxon>Actinomycetes</taxon>
        <taxon>Micrococcales</taxon>
        <taxon>Microbacteriaceae</taxon>
        <taxon>Cnuibacter</taxon>
    </lineage>
</organism>
<evidence type="ECO:0000256" key="1">
    <source>
        <dbReference type="ARBA" id="ARBA00001974"/>
    </source>
</evidence>
<comment type="similarity">
    <text evidence="2">Belongs to the oxygen-dependent FAD-linked oxidoreductase family.</text>
</comment>
<dbReference type="InterPro" id="IPR016166">
    <property type="entry name" value="FAD-bd_PCMH"/>
</dbReference>
<gene>
    <name evidence="6" type="ORF">B5808_00585</name>
</gene>
<keyword evidence="3" id="KW-0285">Flavoprotein</keyword>
<dbReference type="EMBL" id="CP020715">
    <property type="protein sequence ID" value="ARJ03897.1"/>
    <property type="molecule type" value="Genomic_DNA"/>
</dbReference>
<keyword evidence="5" id="KW-0560">Oxidoreductase</keyword>
<dbReference type="KEGG" id="cphy:B5808_00585"/>
<dbReference type="SUPFAM" id="SSF56176">
    <property type="entry name" value="FAD-binding/transporter-associated domain-like"/>
    <property type="match status" value="1"/>
</dbReference>
<dbReference type="Proteomes" id="UP000192775">
    <property type="component" value="Chromosome"/>
</dbReference>
<comment type="cofactor">
    <cofactor evidence="1">
        <name>FAD</name>
        <dbReference type="ChEBI" id="CHEBI:57692"/>
    </cofactor>
</comment>
<dbReference type="GO" id="GO:0071949">
    <property type="term" value="F:FAD binding"/>
    <property type="evidence" value="ECO:0007669"/>
    <property type="project" value="InterPro"/>
</dbReference>
<dbReference type="Pfam" id="PF01565">
    <property type="entry name" value="FAD_binding_4"/>
    <property type="match status" value="1"/>
</dbReference>
<dbReference type="RefSeq" id="WP_085017709.1">
    <property type="nucleotide sequence ID" value="NZ_BMHD01000001.1"/>
</dbReference>
<evidence type="ECO:0000256" key="5">
    <source>
        <dbReference type="ARBA" id="ARBA00023002"/>
    </source>
</evidence>
<evidence type="ECO:0000313" key="7">
    <source>
        <dbReference type="Proteomes" id="UP000192775"/>
    </source>
</evidence>
<dbReference type="InterPro" id="IPR036318">
    <property type="entry name" value="FAD-bd_PCMH-like_sf"/>
</dbReference>
<keyword evidence="4" id="KW-0274">FAD</keyword>
<dbReference type="InterPro" id="IPR012951">
    <property type="entry name" value="BBE"/>
</dbReference>
<dbReference type="GO" id="GO:0016491">
    <property type="term" value="F:oxidoreductase activity"/>
    <property type="evidence" value="ECO:0007669"/>
    <property type="project" value="UniProtKB-KW"/>
</dbReference>
<dbReference type="PANTHER" id="PTHR42973:SF39">
    <property type="entry name" value="FAD-BINDING PCMH-TYPE DOMAIN-CONTAINING PROTEIN"/>
    <property type="match status" value="1"/>
</dbReference>
<dbReference type="Gene3D" id="3.30.43.10">
    <property type="entry name" value="Uridine Diphospho-n-acetylenolpyruvylglucosamine Reductase, domain 2"/>
    <property type="match status" value="1"/>
</dbReference>
<dbReference type="InterPro" id="IPR050416">
    <property type="entry name" value="FAD-linked_Oxidoreductase"/>
</dbReference>
<proteinExistence type="inferred from homology"/>
<dbReference type="InterPro" id="IPR016169">
    <property type="entry name" value="FAD-bd_PCMH_sub2"/>
</dbReference>
<dbReference type="Gene3D" id="3.40.462.20">
    <property type="match status" value="1"/>
</dbReference>
<evidence type="ECO:0000256" key="4">
    <source>
        <dbReference type="ARBA" id="ARBA00022827"/>
    </source>
</evidence>
<dbReference type="InterPro" id="IPR016167">
    <property type="entry name" value="FAD-bd_PCMH_sub1"/>
</dbReference>
<accession>A0A1X9LFI4</accession>
<dbReference type="AlphaFoldDB" id="A0A1X9LFI4"/>